<gene>
    <name evidence="1" type="primary">pilV</name>
    <name evidence="1" type="ORF">OU419_25500</name>
</gene>
<accession>A0ABY6ZYI4</accession>
<dbReference type="RefSeq" id="WP_254472300.1">
    <property type="nucleotide sequence ID" value="NZ_CP113432.1"/>
</dbReference>
<protein>
    <submittedName>
        <fullName evidence="1">Type IV pilus modification protein PilV</fullName>
    </submittedName>
</protein>
<dbReference type="NCBIfam" id="TIGR02523">
    <property type="entry name" value="type_IV_pilV"/>
    <property type="match status" value="1"/>
</dbReference>
<sequence>MIEVLLTILLICVGVLGMVALQSRSVEYAQDSSERGTAMALADDLMEMMRLRTNSVNPVIPAGYLKADGTDFPAVSASGCSNTAIDPAQQLACWAQRAHALLPGSSELLSSDFHICVSKGASGCSADGTGSSVEIQLAWSVKNKQCLDSSTGGVCHYTLRSQL</sequence>
<dbReference type="Proteomes" id="UP001163624">
    <property type="component" value="Chromosome"/>
</dbReference>
<evidence type="ECO:0000313" key="1">
    <source>
        <dbReference type="EMBL" id="WAI49065.1"/>
    </source>
</evidence>
<keyword evidence="2" id="KW-1185">Reference proteome</keyword>
<name>A0ABY6ZYI4_9PSED</name>
<proteinExistence type="predicted"/>
<evidence type="ECO:0000313" key="2">
    <source>
        <dbReference type="Proteomes" id="UP001163624"/>
    </source>
</evidence>
<organism evidence="1 2">
    <name type="scientific">Pseudomonas triclosanedens</name>
    <dbReference type="NCBI Taxonomy" id="2961893"/>
    <lineage>
        <taxon>Bacteria</taxon>
        <taxon>Pseudomonadati</taxon>
        <taxon>Pseudomonadota</taxon>
        <taxon>Gammaproteobacteria</taxon>
        <taxon>Pseudomonadales</taxon>
        <taxon>Pseudomonadaceae</taxon>
        <taxon>Pseudomonas</taxon>
    </lineage>
</organism>
<reference evidence="1" key="1">
    <citation type="submission" date="2022-11" db="EMBL/GenBank/DDBJ databases">
        <title>Pseudomonas triclosanedens sp. nov., a triclosan degrader isolated from activated sludge.</title>
        <authorList>
            <person name="Yin Y."/>
            <person name="Lu Z."/>
        </authorList>
    </citation>
    <scope>NUCLEOTIDE SEQUENCE</scope>
    <source>
        <strain evidence="1">ZM23</strain>
    </source>
</reference>
<dbReference type="InterPro" id="IPR013362">
    <property type="entry name" value="Pilus_4_PilV"/>
</dbReference>
<dbReference type="EMBL" id="CP113432">
    <property type="protein sequence ID" value="WAI49065.1"/>
    <property type="molecule type" value="Genomic_DNA"/>
</dbReference>